<sequence length="70" mass="8227">MYGGMTSAGHRNFAVLFMFGYFRQQTKEVHCRMVFNNLTTLFEQQEIESGDNEDKRSQLKNNIHYTILSC</sequence>
<dbReference type="Proteomes" id="UP000237105">
    <property type="component" value="Unassembled WGS sequence"/>
</dbReference>
<reference evidence="2" key="1">
    <citation type="submission" date="2016-06" db="EMBL/GenBank/DDBJ databases">
        <title>Parallel loss of symbiosis genes in relatives of nitrogen-fixing non-legume Parasponia.</title>
        <authorList>
            <person name="Van Velzen R."/>
            <person name="Holmer R."/>
            <person name="Bu F."/>
            <person name="Rutten L."/>
            <person name="Van Zeijl A."/>
            <person name="Liu W."/>
            <person name="Santuari L."/>
            <person name="Cao Q."/>
            <person name="Sharma T."/>
            <person name="Shen D."/>
            <person name="Roswanjaya Y."/>
            <person name="Wardhani T."/>
            <person name="Kalhor M.S."/>
            <person name="Jansen J."/>
            <person name="Van den Hoogen J."/>
            <person name="Gungor B."/>
            <person name="Hartog M."/>
            <person name="Hontelez J."/>
            <person name="Verver J."/>
            <person name="Yang W.-C."/>
            <person name="Schijlen E."/>
            <person name="Repin R."/>
            <person name="Schilthuizen M."/>
            <person name="Schranz E."/>
            <person name="Heidstra R."/>
            <person name="Miyata K."/>
            <person name="Fedorova E."/>
            <person name="Kohlen W."/>
            <person name="Bisseling T."/>
            <person name="Smit S."/>
            <person name="Geurts R."/>
        </authorList>
    </citation>
    <scope>NUCLEOTIDE SEQUENCE [LARGE SCALE GENOMIC DNA]</scope>
    <source>
        <strain evidence="2">cv. WU1-14</strain>
    </source>
</reference>
<evidence type="ECO:0000313" key="2">
    <source>
        <dbReference type="Proteomes" id="UP000237105"/>
    </source>
</evidence>
<gene>
    <name evidence="1" type="ORF">PanWU01x14_356420</name>
</gene>
<dbReference type="EMBL" id="JXTB01000764">
    <property type="protein sequence ID" value="PON32998.1"/>
    <property type="molecule type" value="Genomic_DNA"/>
</dbReference>
<dbReference type="AlphaFoldDB" id="A0A2P5A8Z2"/>
<evidence type="ECO:0000313" key="1">
    <source>
        <dbReference type="EMBL" id="PON32998.1"/>
    </source>
</evidence>
<comment type="caution">
    <text evidence="1">The sequence shown here is derived from an EMBL/GenBank/DDBJ whole genome shotgun (WGS) entry which is preliminary data.</text>
</comment>
<keyword evidence="2" id="KW-1185">Reference proteome</keyword>
<proteinExistence type="predicted"/>
<name>A0A2P5A8Z2_PARAD</name>
<protein>
    <submittedName>
        <fullName evidence="1">Uncharacterized protein</fullName>
    </submittedName>
</protein>
<organism evidence="1 2">
    <name type="scientific">Parasponia andersonii</name>
    <name type="common">Sponia andersonii</name>
    <dbReference type="NCBI Taxonomy" id="3476"/>
    <lineage>
        <taxon>Eukaryota</taxon>
        <taxon>Viridiplantae</taxon>
        <taxon>Streptophyta</taxon>
        <taxon>Embryophyta</taxon>
        <taxon>Tracheophyta</taxon>
        <taxon>Spermatophyta</taxon>
        <taxon>Magnoliopsida</taxon>
        <taxon>eudicotyledons</taxon>
        <taxon>Gunneridae</taxon>
        <taxon>Pentapetalae</taxon>
        <taxon>rosids</taxon>
        <taxon>fabids</taxon>
        <taxon>Rosales</taxon>
        <taxon>Cannabaceae</taxon>
        <taxon>Parasponia</taxon>
    </lineage>
</organism>
<accession>A0A2P5A8Z2</accession>